<dbReference type="InterPro" id="IPR052022">
    <property type="entry name" value="26kDa_periplasmic_antigen"/>
</dbReference>
<sequence length="231" mass="26159">MKKQILILALFFVVALVKGQDSKNFIDQNYIEVTGIAYKEVVPDEIYLKIRIDEKDNKGRESIQSLERKMLRRLESIGIDIDKQVKLNDFSSNFQFYFLKRTDVFESKEYTIQVSTGAKAGEVITELSDMGISNVTLDRVAYSDEEGLKLEVKALAIKNAKMKAASLAGALDQTIGRAIHIQEYDSPRMFRSNNMEMKVRGAGSMNDQSLPEVGFEKIRVDASVQVKFILN</sequence>
<dbReference type="STRING" id="333140.AWW68_03235"/>
<dbReference type="RefSeq" id="WP_068216515.1">
    <property type="nucleotide sequence ID" value="NZ_LRPC01000001.1"/>
</dbReference>
<dbReference type="Pfam" id="PF04402">
    <property type="entry name" value="SIMPL"/>
    <property type="match status" value="1"/>
</dbReference>
<reference evidence="1 2" key="1">
    <citation type="submission" date="2016-01" db="EMBL/GenBank/DDBJ databases">
        <title>Genome sequencing of Roseivirga spongicola UST030701-084.</title>
        <authorList>
            <person name="Selvaratnam C."/>
            <person name="Thevarajoo S."/>
            <person name="Goh K.M."/>
            <person name="Ee R."/>
            <person name="Chan K.-G."/>
            <person name="Chong C.S."/>
        </authorList>
    </citation>
    <scope>NUCLEOTIDE SEQUENCE [LARGE SCALE GENOMIC DNA]</scope>
    <source>
        <strain evidence="1 2">UST030701-084</strain>
    </source>
</reference>
<evidence type="ECO:0008006" key="3">
    <source>
        <dbReference type="Google" id="ProtNLM"/>
    </source>
</evidence>
<evidence type="ECO:0000313" key="1">
    <source>
        <dbReference type="EMBL" id="KYG77795.1"/>
    </source>
</evidence>
<dbReference type="EMBL" id="LRPC01000001">
    <property type="protein sequence ID" value="KYG77795.1"/>
    <property type="molecule type" value="Genomic_DNA"/>
</dbReference>
<dbReference type="AlphaFoldDB" id="A0A150XGE7"/>
<dbReference type="Gene3D" id="3.30.70.2970">
    <property type="entry name" value="Protein of unknown function (DUF541), domain 2"/>
    <property type="match status" value="1"/>
</dbReference>
<dbReference type="PANTHER" id="PTHR34387">
    <property type="entry name" value="SLR1258 PROTEIN"/>
    <property type="match status" value="1"/>
</dbReference>
<dbReference type="Gene3D" id="3.30.110.170">
    <property type="entry name" value="Protein of unknown function (DUF541), domain 1"/>
    <property type="match status" value="1"/>
</dbReference>
<gene>
    <name evidence="1" type="ORF">AWW68_03235</name>
</gene>
<dbReference type="GO" id="GO:0006974">
    <property type="term" value="P:DNA damage response"/>
    <property type="evidence" value="ECO:0007669"/>
    <property type="project" value="TreeGrafter"/>
</dbReference>
<organism evidence="1 2">
    <name type="scientific">Roseivirga spongicola</name>
    <dbReference type="NCBI Taxonomy" id="333140"/>
    <lineage>
        <taxon>Bacteria</taxon>
        <taxon>Pseudomonadati</taxon>
        <taxon>Bacteroidota</taxon>
        <taxon>Cytophagia</taxon>
        <taxon>Cytophagales</taxon>
        <taxon>Roseivirgaceae</taxon>
        <taxon>Roseivirga</taxon>
    </lineage>
</organism>
<evidence type="ECO:0000313" key="2">
    <source>
        <dbReference type="Proteomes" id="UP000075606"/>
    </source>
</evidence>
<name>A0A150XGE7_9BACT</name>
<keyword evidence="2" id="KW-1185">Reference proteome</keyword>
<comment type="caution">
    <text evidence="1">The sequence shown here is derived from an EMBL/GenBank/DDBJ whole genome shotgun (WGS) entry which is preliminary data.</text>
</comment>
<dbReference type="InterPro" id="IPR007497">
    <property type="entry name" value="SIMPL/DUF541"/>
</dbReference>
<dbReference type="Proteomes" id="UP000075606">
    <property type="component" value="Unassembled WGS sequence"/>
</dbReference>
<dbReference type="OrthoDB" id="1118849at2"/>
<dbReference type="PANTHER" id="PTHR34387:SF2">
    <property type="entry name" value="SLR1258 PROTEIN"/>
    <property type="match status" value="1"/>
</dbReference>
<accession>A0A150XGE7</accession>
<proteinExistence type="predicted"/>
<protein>
    <recommendedName>
        <fullName evidence="3">SIMPL domain-containing protein</fullName>
    </recommendedName>
</protein>